<name>A0A6J4T273_9SPHN</name>
<sequence>MLGGSEMLRELVLGTAALMLGSTAARAEWREASSKHFLVYSEGSEASLRAAVVKLEKYDFLLRFASGKLKAPSGAKAKVYMVSDMKAVAASLPFGGMGVGGYYEANLRGAYFVTPRSSVTDTVRGTYRVDPQQVLFHEYAHHFMFQYFPATYPTWYSEGFAEYYGTTRLLPNEVMEVGQPANHRYASLEGNQWLPVNKLLTARSYADVGSRLHLLYAQGWLLVHYAAFNKEAGAQLKQYLNAINAGQSYETAAGAAFGAGAKQLNNALQDYARNGQLKVVRLPFKPIDVGPIVIRELSPAENALLGEELALDSGVPAADAGRFAARVRRTAARFPDDPHALRVLTEAERLAGNRANAAAAVERWLAVQPGAALALMHKGALRAEELRAASSRDEAAWDAARKLIFDAHRRAPAEPQILVAYYDSFAAQGRLPPAGAQNGLVRAFELLPQNDDLRYRVAWDFEQRGMIEVAIQTIRPAALAFHEDETPERKARREKREAEYRLAGEATRETAREMLMRLEAKFAGGKPAAAPKGGAGRR</sequence>
<gene>
    <name evidence="1" type="ORF">AVDCRST_MAG39-2030</name>
</gene>
<protein>
    <recommendedName>
        <fullName evidence="2">DUF1570 domain-containing protein</fullName>
    </recommendedName>
</protein>
<dbReference type="EMBL" id="CADCVW010000082">
    <property type="protein sequence ID" value="CAA9511397.1"/>
    <property type="molecule type" value="Genomic_DNA"/>
</dbReference>
<accession>A0A6J4T273</accession>
<dbReference type="InterPro" id="IPR011990">
    <property type="entry name" value="TPR-like_helical_dom_sf"/>
</dbReference>
<proteinExistence type="predicted"/>
<reference evidence="1" key="1">
    <citation type="submission" date="2020-02" db="EMBL/GenBank/DDBJ databases">
        <authorList>
            <person name="Meier V. D."/>
        </authorList>
    </citation>
    <scope>NUCLEOTIDE SEQUENCE</scope>
    <source>
        <strain evidence="1">AVDCRST_MAG39</strain>
    </source>
</reference>
<evidence type="ECO:0000313" key="1">
    <source>
        <dbReference type="EMBL" id="CAA9511397.1"/>
    </source>
</evidence>
<dbReference type="AlphaFoldDB" id="A0A6J4T273"/>
<dbReference type="Gene3D" id="1.25.40.10">
    <property type="entry name" value="Tetratricopeptide repeat domain"/>
    <property type="match status" value="1"/>
</dbReference>
<organism evidence="1">
    <name type="scientific">uncultured Sphingomonadaceae bacterium</name>
    <dbReference type="NCBI Taxonomy" id="169976"/>
    <lineage>
        <taxon>Bacteria</taxon>
        <taxon>Pseudomonadati</taxon>
        <taxon>Pseudomonadota</taxon>
        <taxon>Alphaproteobacteria</taxon>
        <taxon>Sphingomonadales</taxon>
        <taxon>Sphingomonadaceae</taxon>
        <taxon>environmental samples</taxon>
    </lineage>
</organism>
<evidence type="ECO:0008006" key="2">
    <source>
        <dbReference type="Google" id="ProtNLM"/>
    </source>
</evidence>